<evidence type="ECO:0000313" key="4">
    <source>
        <dbReference type="Proteomes" id="UP001285354"/>
    </source>
</evidence>
<evidence type="ECO:0000256" key="2">
    <source>
        <dbReference type="SAM" id="Phobius"/>
    </source>
</evidence>
<accession>A0AAD9T4A0</accession>
<reference evidence="3" key="1">
    <citation type="submission" date="2023-06" db="EMBL/GenBank/DDBJ databases">
        <title>Draft genome of Marssonina rosae.</title>
        <authorList>
            <person name="Cheng Q."/>
        </authorList>
    </citation>
    <scope>NUCLEOTIDE SEQUENCE</scope>
    <source>
        <strain evidence="3">R4</strain>
    </source>
</reference>
<feature type="compositionally biased region" description="Pro residues" evidence="1">
    <location>
        <begin position="373"/>
        <end position="384"/>
    </location>
</feature>
<feature type="region of interest" description="Disordered" evidence="1">
    <location>
        <begin position="239"/>
        <end position="394"/>
    </location>
</feature>
<dbReference type="AlphaFoldDB" id="A0AAD9T4A0"/>
<gene>
    <name evidence="3" type="ORF">QTJ16_002049</name>
</gene>
<organism evidence="3 4">
    <name type="scientific">Diplocarpon rosae</name>
    <dbReference type="NCBI Taxonomy" id="946125"/>
    <lineage>
        <taxon>Eukaryota</taxon>
        <taxon>Fungi</taxon>
        <taxon>Dikarya</taxon>
        <taxon>Ascomycota</taxon>
        <taxon>Pezizomycotina</taxon>
        <taxon>Leotiomycetes</taxon>
        <taxon>Helotiales</taxon>
        <taxon>Drepanopezizaceae</taxon>
        <taxon>Diplocarpon</taxon>
    </lineage>
</organism>
<name>A0AAD9T4A0_9HELO</name>
<protein>
    <submittedName>
        <fullName evidence="3">Uncharacterized protein</fullName>
    </submittedName>
</protein>
<dbReference type="Proteomes" id="UP001285354">
    <property type="component" value="Unassembled WGS sequence"/>
</dbReference>
<feature type="compositionally biased region" description="Polar residues" evidence="1">
    <location>
        <begin position="247"/>
        <end position="256"/>
    </location>
</feature>
<keyword evidence="2" id="KW-1133">Transmembrane helix</keyword>
<evidence type="ECO:0000313" key="3">
    <source>
        <dbReference type="EMBL" id="KAK2628946.1"/>
    </source>
</evidence>
<dbReference type="EMBL" id="JAUBYV010000002">
    <property type="protein sequence ID" value="KAK2628946.1"/>
    <property type="molecule type" value="Genomic_DNA"/>
</dbReference>
<proteinExistence type="predicted"/>
<keyword evidence="2" id="KW-0472">Membrane</keyword>
<sequence>MPFNFNTFQAKCEDLTPEELQREWNNYTRQFSSGATSAATAVAFAPLTAGVSLLGLGFSAPRVYNARRKREIVEGELQTHGKTHTTRKRDVIAPAAISGAIGGLTLGFSAPAAQLVAGHAAGKGAEYIGTHVVLDAVGAAIEHQHDKHATKKAHKQAKLRSQQCQQCQQCQQELLQEEASQDILIPERPQMPGSPVEPQPAAQIPQIADGSVGSQGYHPPPPLQDEKYEYVPVPIPVPVSAPRDESVSYQPASHPNTLKPGEKRPPVSAEQQLPPYSPAHRAGPPGPVQASPPQARPSIRRKPTSPMAKIQIPQASATPRSNPPRPWSQQDPEAQSEPVSPVLDHNSATADAPTVPFAVPTSQIPKSYILQPYPTPRLTPPPPWSQQDPEAESEPVSPVLEHIPPTAEAPVAPCAIDYYNSAAKKYPLLGVSAIPGGLVTGAAPADHTLSAVERMEKEIMILRARIEMEKSKGLIEALPSYPTLPGEQVSAQSLQQQDVKYPILA</sequence>
<keyword evidence="2" id="KW-0812">Transmembrane</keyword>
<feature type="transmembrane region" description="Helical" evidence="2">
    <location>
        <begin position="38"/>
        <end position="60"/>
    </location>
</feature>
<evidence type="ECO:0000256" key="1">
    <source>
        <dbReference type="SAM" id="MobiDB-lite"/>
    </source>
</evidence>
<comment type="caution">
    <text evidence="3">The sequence shown here is derived from an EMBL/GenBank/DDBJ whole genome shotgun (WGS) entry which is preliminary data.</text>
</comment>
<keyword evidence="4" id="KW-1185">Reference proteome</keyword>